<evidence type="ECO:0000313" key="10">
    <source>
        <dbReference type="EMBL" id="MRJ99288.1"/>
    </source>
</evidence>
<dbReference type="EMBL" id="WJVL01000027">
    <property type="protein sequence ID" value="MRJ99288.1"/>
    <property type="molecule type" value="Genomic_DNA"/>
</dbReference>
<comment type="similarity">
    <text evidence="1">Belongs to the peptidase S49 family.</text>
</comment>
<dbReference type="EMBL" id="MF150122">
    <property type="protein sequence ID" value="ASF81401.1"/>
    <property type="molecule type" value="Genomic_DNA"/>
</dbReference>
<evidence type="ECO:0000256" key="3">
    <source>
        <dbReference type="ARBA" id="ARBA00022801"/>
    </source>
</evidence>
<dbReference type="Proteomes" id="UP000441029">
    <property type="component" value="Unassembled WGS sequence"/>
</dbReference>
<feature type="region of interest" description="Disordered" evidence="5">
    <location>
        <begin position="138"/>
        <end position="160"/>
    </location>
</feature>
<keyword evidence="3 9" id="KW-0378">Hydrolase</keyword>
<name>A0A024HVX1_KLEPN</name>
<protein>
    <submittedName>
        <fullName evidence="9">Putative signal peptide peptidase</fullName>
        <ecNumber evidence="9">3.4.21.-</ecNumber>
    </submittedName>
    <submittedName>
        <fullName evidence="10">S49 family peptidase</fullName>
    </submittedName>
    <submittedName>
        <fullName evidence="8">Signal peptide peptidase SppA, 36K type</fullName>
    </submittedName>
</protein>
<dbReference type="PANTHER" id="PTHR42987:SF4">
    <property type="entry name" value="PROTEASE SOHB-RELATED"/>
    <property type="match status" value="1"/>
</dbReference>
<feature type="compositionally biased region" description="Polar residues" evidence="5">
    <location>
        <begin position="141"/>
        <end position="150"/>
    </location>
</feature>
<keyword evidence="6" id="KW-1133">Transmembrane helix</keyword>
<evidence type="ECO:0000256" key="2">
    <source>
        <dbReference type="ARBA" id="ARBA00022670"/>
    </source>
</evidence>
<geneLocation type="plasmid" evidence="9">
    <name>pENVA</name>
</geneLocation>
<evidence type="ECO:0000256" key="4">
    <source>
        <dbReference type="ARBA" id="ARBA00022825"/>
    </source>
</evidence>
<keyword evidence="9" id="KW-0614">Plasmid</keyword>
<accession>A0A024HVX1</accession>
<feature type="domain" description="Peptidase S49" evidence="7">
    <location>
        <begin position="183"/>
        <end position="332"/>
    </location>
</feature>
<evidence type="ECO:0000256" key="1">
    <source>
        <dbReference type="ARBA" id="ARBA00008683"/>
    </source>
</evidence>
<dbReference type="EMBL" id="HG918041">
    <property type="protein sequence ID" value="CDM79710.1"/>
    <property type="molecule type" value="Genomic_DNA"/>
</dbReference>
<keyword evidence="2" id="KW-0645">Protease</keyword>
<feature type="transmembrane region" description="Helical" evidence="6">
    <location>
        <begin position="33"/>
        <end position="55"/>
    </location>
</feature>
<reference evidence="9" key="1">
    <citation type="journal article" date="2014" name="Antimicrob. Agents Chemother.">
        <title>IncH-Type Plasmid Harboring blaCTX-M-15, blaDHA-1, and qnrB4 Genes Recovered from Animal Isolates.</title>
        <authorList>
            <person name="Schluter A."/>
            <person name="Nordmann P."/>
            <person name="Bonnin R.A."/>
            <person name="Millemann Y."/>
            <person name="Eikmeyer F.G."/>
            <person name="Wibberg D."/>
            <person name="Puhler A."/>
            <person name="Poirel L."/>
        </authorList>
    </citation>
    <scope>NUCLEOTIDE SEQUENCE [LARGE SCALE GENOMIC DNA]</scope>
    <source>
        <strain evidence="9">Kp15</strain>
        <plasmid evidence="9">pENVA</plasmid>
    </source>
</reference>
<dbReference type="PATRIC" id="fig|573.1885.peg.3649"/>
<geneLocation type="plasmid" evidence="8">
    <name>pKP64477b</name>
</geneLocation>
<organism evidence="9">
    <name type="scientific">Klebsiella pneumoniae</name>
    <dbReference type="NCBI Taxonomy" id="573"/>
    <lineage>
        <taxon>Bacteria</taxon>
        <taxon>Pseudomonadati</taxon>
        <taxon>Pseudomonadota</taxon>
        <taxon>Gammaproteobacteria</taxon>
        <taxon>Enterobacterales</taxon>
        <taxon>Enterobacteriaceae</taxon>
        <taxon>Klebsiella/Raoultella group</taxon>
        <taxon>Klebsiella</taxon>
        <taxon>Klebsiella pneumoniae complex</taxon>
    </lineage>
</organism>
<evidence type="ECO:0000313" key="11">
    <source>
        <dbReference type="Proteomes" id="UP000441029"/>
    </source>
</evidence>
<evidence type="ECO:0000259" key="7">
    <source>
        <dbReference type="Pfam" id="PF01343"/>
    </source>
</evidence>
<keyword evidence="4" id="KW-0720">Serine protease</keyword>
<dbReference type="Gene3D" id="6.20.330.10">
    <property type="match status" value="1"/>
</dbReference>
<evidence type="ECO:0000256" key="6">
    <source>
        <dbReference type="SAM" id="Phobius"/>
    </source>
</evidence>
<dbReference type="InterPro" id="IPR029045">
    <property type="entry name" value="ClpP/crotonase-like_dom_sf"/>
</dbReference>
<reference evidence="8" key="2">
    <citation type="submission" date="2017-05" db="EMBL/GenBank/DDBJ databases">
        <authorList>
            <person name="Song R."/>
            <person name="Chenine A.L."/>
            <person name="Ruprecht R.M."/>
        </authorList>
    </citation>
    <scope>NUCLEOTIDE SEQUENCE</scope>
    <source>
        <strain evidence="8">A64477</strain>
        <plasmid evidence="8">pKP64477b</plasmid>
    </source>
</reference>
<gene>
    <name evidence="10" type="ORF">GJJ01_25565</name>
    <name evidence="8" type="ORF">KP64477b_00073</name>
    <name evidence="9" type="ORF">PENVA_0094</name>
</gene>
<sequence length="378" mass="41257">MFKKRPSKPETGSVQDVVSRESKKFYRLYKSHVLSKITLTIIGIGFAGFSGWSMYQDKQKNGKGADHIAVIRIHGEMGTGSPTGDGVIIARALREAWDNPHAKAILIEAESGGGGPSDAINIYREINELRDTLHGVPGLTIENSDPTTSPNKKDMPPAPSEAVKQALLKAVGTGHGKLPAAARDVRPIIVSIKNMCASACYYAASPADAIYADPNAIIGSIGVRMDHWDVSRIMDRLGVANEPLTAGAWKASLDPWRPIDDETKAFLHSELLNKMHDQFINDVEAGRKGKLLSREQADKEQLYTGRFWLGDRAKQFGLIDDTATSTEVRERLSIVYGTTRFRDYNAPKASLSSMLGLSLDVNLKEALSSALHTTSTVR</sequence>
<reference evidence="10 11" key="3">
    <citation type="submission" date="2019-11" db="EMBL/GenBank/DDBJ databases">
        <title>Molecular typing, antibiotic resistance determination and virulence profiling for 36 multidrug-resistant clinical Klebsiella pneumoniae isolates using second- and third-generation sequencing.</title>
        <authorList>
            <person name="Shelenkov A."/>
            <person name="Mikhaylova Y."/>
            <person name="Yanushevich Y."/>
            <person name="Samoilov A."/>
            <person name="Petrova L."/>
            <person name="Fomina V."/>
            <person name="Gusarov V."/>
            <person name="Zamyatin M."/>
            <person name="Shagin D."/>
        </authorList>
    </citation>
    <scope>NUCLEOTIDE SEQUENCE [LARGE SCALE GENOMIC DNA]</scope>
    <source>
        <strain evidence="10 11">CriePir226</strain>
    </source>
</reference>
<evidence type="ECO:0000313" key="8">
    <source>
        <dbReference type="EMBL" id="ASF81401.1"/>
    </source>
</evidence>
<dbReference type="Gene3D" id="3.90.226.10">
    <property type="entry name" value="2-enoyl-CoA Hydratase, Chain A, domain 1"/>
    <property type="match status" value="1"/>
</dbReference>
<evidence type="ECO:0000313" key="9">
    <source>
        <dbReference type="EMBL" id="CDM79710.1"/>
    </source>
</evidence>
<dbReference type="InterPro" id="IPR002142">
    <property type="entry name" value="Peptidase_S49"/>
</dbReference>
<dbReference type="GO" id="GO:0008236">
    <property type="term" value="F:serine-type peptidase activity"/>
    <property type="evidence" value="ECO:0007669"/>
    <property type="project" value="UniProtKB-KW"/>
</dbReference>
<dbReference type="InterPro" id="IPR047272">
    <property type="entry name" value="S49_SppA_C"/>
</dbReference>
<dbReference type="PANTHER" id="PTHR42987">
    <property type="entry name" value="PEPTIDASE S49"/>
    <property type="match status" value="1"/>
</dbReference>
<dbReference type="Pfam" id="PF01343">
    <property type="entry name" value="Peptidase_S49"/>
    <property type="match status" value="1"/>
</dbReference>
<dbReference type="GO" id="GO:0006508">
    <property type="term" value="P:proteolysis"/>
    <property type="evidence" value="ECO:0007669"/>
    <property type="project" value="UniProtKB-KW"/>
</dbReference>
<dbReference type="RefSeq" id="WP_004883400.1">
    <property type="nucleotide sequence ID" value="NZ_BIJH01000013.1"/>
</dbReference>
<dbReference type="SUPFAM" id="SSF52096">
    <property type="entry name" value="ClpP/crotonase"/>
    <property type="match status" value="2"/>
</dbReference>
<dbReference type="CDD" id="cd07023">
    <property type="entry name" value="S49_Sppa_N_C"/>
    <property type="match status" value="1"/>
</dbReference>
<keyword evidence="6" id="KW-0812">Transmembrane</keyword>
<dbReference type="EC" id="3.4.21.-" evidence="9"/>
<evidence type="ECO:0000256" key="5">
    <source>
        <dbReference type="SAM" id="MobiDB-lite"/>
    </source>
</evidence>
<keyword evidence="6" id="KW-0472">Membrane</keyword>
<dbReference type="AlphaFoldDB" id="A0A024HVX1"/>
<proteinExistence type="inferred from homology"/>